<evidence type="ECO:0000313" key="2">
    <source>
        <dbReference type="EMBL" id="MBB4633927.1"/>
    </source>
</evidence>
<dbReference type="SUPFAM" id="SSF89946">
    <property type="entry name" value="Hypothetical protein VC0424"/>
    <property type="match status" value="1"/>
</dbReference>
<dbReference type="InterPro" id="IPR009671">
    <property type="entry name" value="RraB_dom"/>
</dbReference>
<sequence>MARHSHYTFEVGGRLDSNWSVYFDFLYPSQDDFQRILNRRVVDNLETHNDNLSAPRPIEHFAYLPHAVAAEKLQDYLRERGFSIDEPRVDGGTIAVTFKRVDRPEDIDNVVIPIAHHLQELGGEYDGWGCEVVN</sequence>
<keyword evidence="3" id="KW-1185">Reference proteome</keyword>
<dbReference type="EMBL" id="JACHNZ010000070">
    <property type="protein sequence ID" value="MBB4633927.1"/>
    <property type="molecule type" value="Genomic_DNA"/>
</dbReference>
<dbReference type="AlphaFoldDB" id="A0A7W7B4N5"/>
<evidence type="ECO:0000313" key="3">
    <source>
        <dbReference type="Proteomes" id="UP000566324"/>
    </source>
</evidence>
<evidence type="ECO:0000259" key="1">
    <source>
        <dbReference type="Pfam" id="PF06877"/>
    </source>
</evidence>
<feature type="domain" description="Regulator of ribonuclease activity B" evidence="1">
    <location>
        <begin position="37"/>
        <end position="130"/>
    </location>
</feature>
<dbReference type="InterPro" id="IPR036701">
    <property type="entry name" value="RraB-like_sf"/>
</dbReference>
<gene>
    <name evidence="2" type="ORF">GGQ98_003585</name>
</gene>
<dbReference type="Gene3D" id="3.30.70.970">
    <property type="entry name" value="RraB-like"/>
    <property type="match status" value="1"/>
</dbReference>
<name>A0A7W7B4N5_9SPHN</name>
<dbReference type="Pfam" id="PF06877">
    <property type="entry name" value="RraB"/>
    <property type="match status" value="1"/>
</dbReference>
<reference evidence="2 3" key="1">
    <citation type="submission" date="2020-08" db="EMBL/GenBank/DDBJ databases">
        <title>Genomic Encyclopedia of Type Strains, Phase IV (KMG-IV): sequencing the most valuable type-strain genomes for metagenomic binning, comparative biology and taxonomic classification.</title>
        <authorList>
            <person name="Goeker M."/>
        </authorList>
    </citation>
    <scope>NUCLEOTIDE SEQUENCE [LARGE SCALE GENOMIC DNA]</scope>
    <source>
        <strain evidence="2 3">DSM 17328</strain>
    </source>
</reference>
<proteinExistence type="predicted"/>
<comment type="caution">
    <text evidence="2">The sequence shown here is derived from an EMBL/GenBank/DDBJ whole genome shotgun (WGS) entry which is preliminary data.</text>
</comment>
<protein>
    <recommendedName>
        <fullName evidence="1">Regulator of ribonuclease activity B domain-containing protein</fullName>
    </recommendedName>
</protein>
<dbReference type="Proteomes" id="UP000566324">
    <property type="component" value="Unassembled WGS sequence"/>
</dbReference>
<accession>A0A7W7B4N5</accession>
<organism evidence="2 3">
    <name type="scientific">Sphingosinicella soli</name>
    <dbReference type="NCBI Taxonomy" id="333708"/>
    <lineage>
        <taxon>Bacteria</taxon>
        <taxon>Pseudomonadati</taxon>
        <taxon>Pseudomonadota</taxon>
        <taxon>Alphaproteobacteria</taxon>
        <taxon>Sphingomonadales</taxon>
        <taxon>Sphingosinicellaceae</taxon>
        <taxon>Sphingosinicella</taxon>
    </lineage>
</organism>